<dbReference type="EMBL" id="CM042887">
    <property type="protein sequence ID" value="KAI4330531.1"/>
    <property type="molecule type" value="Genomic_DNA"/>
</dbReference>
<keyword evidence="2" id="KW-1185">Reference proteome</keyword>
<accession>A0ACB9N2P9</accession>
<gene>
    <name evidence="1" type="ORF">MLD38_028812</name>
</gene>
<evidence type="ECO:0000313" key="2">
    <source>
        <dbReference type="Proteomes" id="UP001057402"/>
    </source>
</evidence>
<protein>
    <submittedName>
        <fullName evidence="1">Uncharacterized protein</fullName>
    </submittedName>
</protein>
<evidence type="ECO:0000313" key="1">
    <source>
        <dbReference type="EMBL" id="KAI4330531.1"/>
    </source>
</evidence>
<reference evidence="2" key="1">
    <citation type="journal article" date="2023" name="Front. Plant Sci.">
        <title>Chromosomal-level genome assembly of Melastoma candidum provides insights into trichome evolution.</title>
        <authorList>
            <person name="Zhong Y."/>
            <person name="Wu W."/>
            <person name="Sun C."/>
            <person name="Zou P."/>
            <person name="Liu Y."/>
            <person name="Dai S."/>
            <person name="Zhou R."/>
        </authorList>
    </citation>
    <scope>NUCLEOTIDE SEQUENCE [LARGE SCALE GENOMIC DNA]</scope>
</reference>
<proteinExistence type="predicted"/>
<sequence>MAVMYTYVIVFDIPIYGLHHFISHSYSSNNERDCLKKPRWLNDLYSSFPSLDLDAVILAINSSAFTSARLCPKSPMKPNVFYASTLFFNIFIMLSHSCAEYAEKAARKKHSLWSSDAVDVILGNIVGFTLLLYAESICLCCVNLGDGINDFLRIGCIWLMGVPAGFKLNTELTAVLGTFSLNVIQVWSILWGFVHCCSVHIIVGVAAVGILFGVTALAAILIDIFVAVTFHISALHWLIAHLYSIEIEALAGLWRLFRGQKWNPPRLRLDNYDYTVKQHVDKYFYRIIEAFFLGSLGVKLPQQLMVLSHRKEKWDVEWNVYLYVEQWEDQGQKVVLALMCWTDQPK</sequence>
<name>A0ACB9N2P9_9MYRT</name>
<dbReference type="Proteomes" id="UP001057402">
    <property type="component" value="Chromosome 8"/>
</dbReference>
<comment type="caution">
    <text evidence="1">The sequence shown here is derived from an EMBL/GenBank/DDBJ whole genome shotgun (WGS) entry which is preliminary data.</text>
</comment>
<organism evidence="1 2">
    <name type="scientific">Melastoma candidum</name>
    <dbReference type="NCBI Taxonomy" id="119954"/>
    <lineage>
        <taxon>Eukaryota</taxon>
        <taxon>Viridiplantae</taxon>
        <taxon>Streptophyta</taxon>
        <taxon>Embryophyta</taxon>
        <taxon>Tracheophyta</taxon>
        <taxon>Spermatophyta</taxon>
        <taxon>Magnoliopsida</taxon>
        <taxon>eudicotyledons</taxon>
        <taxon>Gunneridae</taxon>
        <taxon>Pentapetalae</taxon>
        <taxon>rosids</taxon>
        <taxon>malvids</taxon>
        <taxon>Myrtales</taxon>
        <taxon>Melastomataceae</taxon>
        <taxon>Melastomatoideae</taxon>
        <taxon>Melastomateae</taxon>
        <taxon>Melastoma</taxon>
    </lineage>
</organism>